<dbReference type="EMBL" id="PVWO01000147">
    <property type="protein sequence ID" value="PSB56069.1"/>
    <property type="molecule type" value="Genomic_DNA"/>
</dbReference>
<dbReference type="Pfam" id="PF07282">
    <property type="entry name" value="Cas12f1-like_TNB"/>
    <property type="match status" value="1"/>
</dbReference>
<feature type="domain" description="Probable transposase IS891/IS1136/IS1341" evidence="6">
    <location>
        <begin position="188"/>
        <end position="286"/>
    </location>
</feature>
<dbReference type="GO" id="GO:0003677">
    <property type="term" value="F:DNA binding"/>
    <property type="evidence" value="ECO:0007669"/>
    <property type="project" value="UniProtKB-KW"/>
</dbReference>
<evidence type="ECO:0000256" key="1">
    <source>
        <dbReference type="ARBA" id="ARBA00008761"/>
    </source>
</evidence>
<keyword evidence="3" id="KW-0815">Transposition</keyword>
<dbReference type="InterPro" id="IPR001959">
    <property type="entry name" value="Transposase"/>
</dbReference>
<proteinExistence type="inferred from homology"/>
<dbReference type="InterPro" id="IPR051399">
    <property type="entry name" value="RNA-guided_DNA_endo/Transpos"/>
</dbReference>
<comment type="similarity">
    <text evidence="1">In the C-terminal section; belongs to the transposase 35 family.</text>
</comment>
<protein>
    <submittedName>
        <fullName evidence="8">Transposase</fullName>
    </submittedName>
</protein>
<dbReference type="AlphaFoldDB" id="A0A2T1GEY1"/>
<feature type="domain" description="Cas12f1-like TNB" evidence="7">
    <location>
        <begin position="323"/>
        <end position="392"/>
    </location>
</feature>
<keyword evidence="5" id="KW-0233">DNA recombination</keyword>
<evidence type="ECO:0000313" key="8">
    <source>
        <dbReference type="EMBL" id="PSB56069.1"/>
    </source>
</evidence>
<dbReference type="NCBIfam" id="TIGR01766">
    <property type="entry name" value="IS200/IS605 family accessory protein TnpB-like domain"/>
    <property type="match status" value="1"/>
</dbReference>
<evidence type="ECO:0000259" key="6">
    <source>
        <dbReference type="Pfam" id="PF01385"/>
    </source>
</evidence>
<reference evidence="8 9" key="1">
    <citation type="submission" date="2018-03" db="EMBL/GenBank/DDBJ databases">
        <title>The ancient ancestry and fast evolution of plastids.</title>
        <authorList>
            <person name="Moore K.R."/>
            <person name="Magnabosco C."/>
            <person name="Momper L."/>
            <person name="Gold D.A."/>
            <person name="Bosak T."/>
            <person name="Fournier G.P."/>
        </authorList>
    </citation>
    <scope>NUCLEOTIDE SEQUENCE [LARGE SCALE GENOMIC DNA]</scope>
    <source>
        <strain evidence="8 9">CCALA 037</strain>
    </source>
</reference>
<comment type="caution">
    <text evidence="8">The sequence shown here is derived from an EMBL/GenBank/DDBJ whole genome shotgun (WGS) entry which is preliminary data.</text>
</comment>
<sequence length="435" mass="48704">MGGFMRTRTNSLFFHVKTLLVDITCDIIERMEQILTIVCKLSPTTEHVAQIEATLKAFADACNYANEVVKPQTTSSVTIQNLVYQDLRSMFGLSANLAVRVCARVGANRKTAKAKKKTVESFDATSIDYDARIFDFRQKDNVVSLTLMNGRYRIPLDIGEYQAVNLDGKKPTSAQLCKHQDGSYYIHIQVKTIPPDTTEPERVIGVDLGRSDIAVTSDGDSWSGKDIKATRDRFARTRASLQSKAMKGTRSTRRRCRKILKRLSGRERRYQTNQNHVISKTIVSKAKASKSSIALEDLTGIRERTNQQPRSKTERRRSNSWAFYQLRIFLTYKAIGAGVKVVMVNPRYTSQMCHKCLHIHPVKGQSYRSGKRFKCGHCGFVGDADSNGSMNIAALGVPVNALEGSILSCNLRRTYQGYYKPPLYCEPSGETISGG</sequence>
<comment type="similarity">
    <text evidence="2">In the N-terminal section; belongs to the transposase 2 family.</text>
</comment>
<dbReference type="PANTHER" id="PTHR30405">
    <property type="entry name" value="TRANSPOSASE"/>
    <property type="match status" value="1"/>
</dbReference>
<dbReference type="PANTHER" id="PTHR30405:SF11">
    <property type="entry name" value="RNA-GUIDED DNA ENDONUCLEASE RV2885C-RELATED"/>
    <property type="match status" value="1"/>
</dbReference>
<evidence type="ECO:0000313" key="9">
    <source>
        <dbReference type="Proteomes" id="UP000238937"/>
    </source>
</evidence>
<dbReference type="Pfam" id="PF01385">
    <property type="entry name" value="OrfB_IS605"/>
    <property type="match status" value="1"/>
</dbReference>
<dbReference type="Proteomes" id="UP000238937">
    <property type="component" value="Unassembled WGS sequence"/>
</dbReference>
<organism evidence="8 9">
    <name type="scientific">Chamaesiphon polymorphus CCALA 037</name>
    <dbReference type="NCBI Taxonomy" id="2107692"/>
    <lineage>
        <taxon>Bacteria</taxon>
        <taxon>Bacillati</taxon>
        <taxon>Cyanobacteriota</taxon>
        <taxon>Cyanophyceae</taxon>
        <taxon>Gomontiellales</taxon>
        <taxon>Chamaesiphonaceae</taxon>
        <taxon>Chamaesiphon</taxon>
    </lineage>
</organism>
<evidence type="ECO:0000256" key="3">
    <source>
        <dbReference type="ARBA" id="ARBA00022578"/>
    </source>
</evidence>
<keyword evidence="4" id="KW-0238">DNA-binding</keyword>
<dbReference type="GO" id="GO:0006310">
    <property type="term" value="P:DNA recombination"/>
    <property type="evidence" value="ECO:0007669"/>
    <property type="project" value="UniProtKB-KW"/>
</dbReference>
<dbReference type="InterPro" id="IPR010095">
    <property type="entry name" value="Cas12f1-like_TNB"/>
</dbReference>
<evidence type="ECO:0000259" key="7">
    <source>
        <dbReference type="Pfam" id="PF07282"/>
    </source>
</evidence>
<evidence type="ECO:0000256" key="4">
    <source>
        <dbReference type="ARBA" id="ARBA00023125"/>
    </source>
</evidence>
<keyword evidence="9" id="KW-1185">Reference proteome</keyword>
<gene>
    <name evidence="8" type="ORF">C7B77_13075</name>
</gene>
<dbReference type="NCBIfam" id="NF040570">
    <property type="entry name" value="guided_TnpB"/>
    <property type="match status" value="1"/>
</dbReference>
<evidence type="ECO:0000256" key="2">
    <source>
        <dbReference type="ARBA" id="ARBA00011044"/>
    </source>
</evidence>
<dbReference type="GO" id="GO:0032196">
    <property type="term" value="P:transposition"/>
    <property type="evidence" value="ECO:0007669"/>
    <property type="project" value="UniProtKB-KW"/>
</dbReference>
<accession>A0A2T1GEY1</accession>
<name>A0A2T1GEY1_9CYAN</name>
<evidence type="ECO:0000256" key="5">
    <source>
        <dbReference type="ARBA" id="ARBA00023172"/>
    </source>
</evidence>
<dbReference type="OrthoDB" id="534575at2"/>